<evidence type="ECO:0000313" key="1">
    <source>
        <dbReference type="EMBL" id="OSC23711.1"/>
    </source>
</evidence>
<dbReference type="Proteomes" id="UP000193577">
    <property type="component" value="Unassembled WGS sequence"/>
</dbReference>
<gene>
    <name evidence="1" type="ORF">B8W67_19790</name>
</gene>
<comment type="caution">
    <text evidence="1">The sequence shown here is derived from an EMBL/GenBank/DDBJ whole genome shotgun (WGS) entry which is preliminary data.</text>
</comment>
<organism evidence="1 2">
    <name type="scientific">Mycolicibacillus koreensis</name>
    <dbReference type="NCBI Taxonomy" id="1069220"/>
    <lineage>
        <taxon>Bacteria</taxon>
        <taxon>Bacillati</taxon>
        <taxon>Actinomycetota</taxon>
        <taxon>Actinomycetes</taxon>
        <taxon>Mycobacteriales</taxon>
        <taxon>Mycobacteriaceae</taxon>
        <taxon>Mycolicibacillus</taxon>
    </lineage>
</organism>
<evidence type="ECO:0000313" key="2">
    <source>
        <dbReference type="Proteomes" id="UP000193577"/>
    </source>
</evidence>
<reference evidence="1 2" key="1">
    <citation type="submission" date="2017-04" db="EMBL/GenBank/DDBJ databases">
        <title>The new phylogeny of genus Mycobacterium.</title>
        <authorList>
            <person name="Tortoli E."/>
            <person name="Trovato A."/>
            <person name="Cirillo D.M."/>
        </authorList>
    </citation>
    <scope>NUCLEOTIDE SEQUENCE [LARGE SCALE GENOMIC DNA]</scope>
    <source>
        <strain evidence="1 2">KCTC 19819</strain>
    </source>
</reference>
<name>A0AA91SPS1_9MYCO</name>
<accession>A0AA91SPS1</accession>
<keyword evidence="2" id="KW-1185">Reference proteome</keyword>
<protein>
    <submittedName>
        <fullName evidence="1">Uncharacterized protein</fullName>
    </submittedName>
</protein>
<proteinExistence type="predicted"/>
<sequence length="198" mass="21496">MSIAAFVETVKNPLTKFVSAPPLTEKTVAGHVERMNVTVDRVMESVMKNGTPELVVMMTPMMTQGIHRDGSGPRRMMLAGEIQRRLVEQGIPVGEIAPRTVTSWVTDRDSPRRTFEAAEGSIRQSWNVGKTDARFRLTTIAVAAAGAVAVGITTSRKVTNDDLSRLATLELPTGWTLPTNARHWPAKCGPKTSEEGAA</sequence>
<dbReference type="EMBL" id="NCXO01000087">
    <property type="protein sequence ID" value="OSC23711.1"/>
    <property type="molecule type" value="Genomic_DNA"/>
</dbReference>
<dbReference type="AlphaFoldDB" id="A0AA91SPS1"/>